<dbReference type="EMBL" id="JBEAFC010000010">
    <property type="protein sequence ID" value="KAL1537967.1"/>
    <property type="molecule type" value="Genomic_DNA"/>
</dbReference>
<dbReference type="SUPFAM" id="SSF52540">
    <property type="entry name" value="P-loop containing nucleoside triphosphate hydrolases"/>
    <property type="match status" value="1"/>
</dbReference>
<keyword evidence="11" id="KW-1185">Reference proteome</keyword>
<feature type="coiled-coil region" evidence="6">
    <location>
        <begin position="89"/>
        <end position="116"/>
    </location>
</feature>
<evidence type="ECO:0000256" key="1">
    <source>
        <dbReference type="ARBA" id="ARBA00008894"/>
    </source>
</evidence>
<keyword evidence="3" id="KW-0547">Nucleotide-binding</keyword>
<dbReference type="PRINTS" id="PR00364">
    <property type="entry name" value="DISEASERSIST"/>
</dbReference>
<proteinExistence type="inferred from homology"/>
<evidence type="ECO:0000256" key="4">
    <source>
        <dbReference type="ARBA" id="ARBA00022821"/>
    </source>
</evidence>
<evidence type="ECO:0000256" key="2">
    <source>
        <dbReference type="ARBA" id="ARBA00022614"/>
    </source>
</evidence>
<evidence type="ECO:0000256" key="3">
    <source>
        <dbReference type="ARBA" id="ARBA00022741"/>
    </source>
</evidence>
<accession>A0ABD1G1J5</accession>
<dbReference type="PANTHER" id="PTHR36766">
    <property type="entry name" value="PLANT BROAD-SPECTRUM MILDEW RESISTANCE PROTEIN RPW8"/>
    <property type="match status" value="1"/>
</dbReference>
<feature type="domain" description="NB-ARC" evidence="8">
    <location>
        <begin position="150"/>
        <end position="314"/>
    </location>
</feature>
<dbReference type="Gene3D" id="3.40.50.300">
    <property type="entry name" value="P-loop containing nucleotide triphosphate hydrolases"/>
    <property type="match status" value="1"/>
</dbReference>
<dbReference type="InterPro" id="IPR027417">
    <property type="entry name" value="P-loop_NTPase"/>
</dbReference>
<dbReference type="PANTHER" id="PTHR36766:SF40">
    <property type="entry name" value="DISEASE RESISTANCE PROTEIN RGA3"/>
    <property type="match status" value="1"/>
</dbReference>
<organism evidence="10 11">
    <name type="scientific">Salvia divinorum</name>
    <name type="common">Maria pastora</name>
    <name type="synonym">Diviner's sage</name>
    <dbReference type="NCBI Taxonomy" id="28513"/>
    <lineage>
        <taxon>Eukaryota</taxon>
        <taxon>Viridiplantae</taxon>
        <taxon>Streptophyta</taxon>
        <taxon>Embryophyta</taxon>
        <taxon>Tracheophyta</taxon>
        <taxon>Spermatophyta</taxon>
        <taxon>Magnoliopsida</taxon>
        <taxon>eudicotyledons</taxon>
        <taxon>Gunneridae</taxon>
        <taxon>Pentapetalae</taxon>
        <taxon>asterids</taxon>
        <taxon>lamiids</taxon>
        <taxon>Lamiales</taxon>
        <taxon>Lamiaceae</taxon>
        <taxon>Nepetoideae</taxon>
        <taxon>Mentheae</taxon>
        <taxon>Salviinae</taxon>
        <taxon>Salvia</taxon>
        <taxon>Salvia subgen. Calosphace</taxon>
    </lineage>
</organism>
<dbReference type="InterPro" id="IPR042197">
    <property type="entry name" value="Apaf_helical"/>
</dbReference>
<dbReference type="SUPFAM" id="SSF52047">
    <property type="entry name" value="RNI-like"/>
    <property type="match status" value="1"/>
</dbReference>
<dbReference type="Gene3D" id="1.10.8.430">
    <property type="entry name" value="Helical domain of apoptotic protease-activating factors"/>
    <property type="match status" value="1"/>
</dbReference>
<dbReference type="GO" id="GO:0006952">
    <property type="term" value="P:defense response"/>
    <property type="evidence" value="ECO:0007669"/>
    <property type="project" value="UniProtKB-KW"/>
</dbReference>
<feature type="region of interest" description="Disordered" evidence="7">
    <location>
        <begin position="121"/>
        <end position="141"/>
    </location>
</feature>
<keyword evidence="6" id="KW-0175">Coiled coil</keyword>
<evidence type="ECO:0000256" key="6">
    <source>
        <dbReference type="SAM" id="Coils"/>
    </source>
</evidence>
<evidence type="ECO:0000313" key="10">
    <source>
        <dbReference type="EMBL" id="KAL1537967.1"/>
    </source>
</evidence>
<evidence type="ECO:0000256" key="5">
    <source>
        <dbReference type="ARBA" id="ARBA00022840"/>
    </source>
</evidence>
<dbReference type="AlphaFoldDB" id="A0ABD1G1J5"/>
<dbReference type="GO" id="GO:0005524">
    <property type="term" value="F:ATP binding"/>
    <property type="evidence" value="ECO:0007669"/>
    <property type="project" value="UniProtKB-KW"/>
</dbReference>
<dbReference type="InterPro" id="IPR032675">
    <property type="entry name" value="LRR_dom_sf"/>
</dbReference>
<dbReference type="Pfam" id="PF23559">
    <property type="entry name" value="WHD_DRP"/>
    <property type="match status" value="1"/>
</dbReference>
<reference evidence="10 11" key="1">
    <citation type="submission" date="2024-06" db="EMBL/GenBank/DDBJ databases">
        <title>A chromosome level genome sequence of Diviner's sage (Salvia divinorum).</title>
        <authorList>
            <person name="Ford S.A."/>
            <person name="Ro D.-K."/>
            <person name="Ness R.W."/>
            <person name="Phillips M.A."/>
        </authorList>
    </citation>
    <scope>NUCLEOTIDE SEQUENCE [LARGE SCALE GENOMIC DNA]</scope>
    <source>
        <strain evidence="10">SAF-2024a</strain>
        <tissue evidence="10">Leaf</tissue>
    </source>
</reference>
<feature type="domain" description="Disease resistance protein winged helix" evidence="9">
    <location>
        <begin position="370"/>
        <end position="435"/>
    </location>
</feature>
<dbReference type="Gene3D" id="1.20.5.4130">
    <property type="match status" value="1"/>
</dbReference>
<dbReference type="Pfam" id="PF00931">
    <property type="entry name" value="NB-ARC"/>
    <property type="match status" value="1"/>
</dbReference>
<dbReference type="InterPro" id="IPR058922">
    <property type="entry name" value="WHD_DRP"/>
</dbReference>
<evidence type="ECO:0000259" key="8">
    <source>
        <dbReference type="Pfam" id="PF00931"/>
    </source>
</evidence>
<comment type="similarity">
    <text evidence="1">Belongs to the disease resistance NB-LRR family.</text>
</comment>
<sequence length="617" mass="70198">MAATAYASLVSLLNTMDQIQIHPHLSTCFDNYQFQYLREIVDVLVDFVENYSEAEDLMRRIVDAAHEAEDVIEVEAADRIRGKFTTKSAKMLLRRLEKMIQEMSSIKESVIKFKEETGFISSMRRPSPPPSSSSSSAPCAAKKTTMRGFDRHVAQLLDELIGHDSRRILPIVGMGGIGKTTLARNVYDNSLVVYHFDVRAWVTVSQEYNASDMLSQALSCLGGSSDKADDELGEELHQTLYGRRYLIVLDDVWSVAAWEKIKSFFPENGNGSRIVVTTREQKVVNYFGSSSLFVDFLDYKNSWDLFCEVAFAEQNCPPQLERIVEKIVGKCRGLPLAIRVIGGLLGKSLRTQEYWEEIAKDKSLVLECSNHKIDVSRLIKLWVAGGFIKRTKNQSLEQVAESYINELVDRNLLLVGELTKHKKVELGWSFHLHNIVRLSKLESLSIRGRRERYVGDLFESLTLPDSLIELTLDGCYTAWSGMAMIAYLPRLQLLHLKGQAMVGSEWKFVKEEFRGLKHLTISDSYDLINWIADKSNFPVLETLYLLSLKKLDEIPLDIGEIPTLEKITIINCSESSRMSAIKILEEQENLGNRALRVEIDRRNQIRGCYESSNLHFI</sequence>
<evidence type="ECO:0000259" key="9">
    <source>
        <dbReference type="Pfam" id="PF23559"/>
    </source>
</evidence>
<dbReference type="InterPro" id="IPR002182">
    <property type="entry name" value="NB-ARC"/>
</dbReference>
<evidence type="ECO:0000313" key="11">
    <source>
        <dbReference type="Proteomes" id="UP001567538"/>
    </source>
</evidence>
<dbReference type="Gene3D" id="3.80.10.10">
    <property type="entry name" value="Ribonuclease Inhibitor"/>
    <property type="match status" value="1"/>
</dbReference>
<gene>
    <name evidence="10" type="ORF">AAHA92_26761</name>
</gene>
<name>A0ABD1G1J5_SALDI</name>
<keyword evidence="5" id="KW-0067">ATP-binding</keyword>
<dbReference type="Proteomes" id="UP001567538">
    <property type="component" value="Unassembled WGS sequence"/>
</dbReference>
<dbReference type="FunFam" id="3.40.50.300:FF:001091">
    <property type="entry name" value="Probable disease resistance protein At1g61300"/>
    <property type="match status" value="1"/>
</dbReference>
<evidence type="ECO:0000256" key="7">
    <source>
        <dbReference type="SAM" id="MobiDB-lite"/>
    </source>
</evidence>
<keyword evidence="2" id="KW-0433">Leucine-rich repeat</keyword>
<protein>
    <submittedName>
        <fullName evidence="10">Late blight resistance protein R1B-16</fullName>
    </submittedName>
</protein>
<comment type="caution">
    <text evidence="10">The sequence shown here is derived from an EMBL/GenBank/DDBJ whole genome shotgun (WGS) entry which is preliminary data.</text>
</comment>
<keyword evidence="4" id="KW-0611">Plant defense</keyword>